<feature type="transmembrane region" description="Helical" evidence="7">
    <location>
        <begin position="403"/>
        <end position="423"/>
    </location>
</feature>
<keyword evidence="5 7" id="KW-1133">Transmembrane helix</keyword>
<dbReference type="Proteomes" id="UP000478483">
    <property type="component" value="Unassembled WGS sequence"/>
</dbReference>
<feature type="transmembrane region" description="Helical" evidence="7">
    <location>
        <begin position="52"/>
        <end position="76"/>
    </location>
</feature>
<evidence type="ECO:0000256" key="4">
    <source>
        <dbReference type="ARBA" id="ARBA00022692"/>
    </source>
</evidence>
<comment type="similarity">
    <text evidence="2">Belongs to the ABC-4 integral membrane protein family. LolC/E subfamily.</text>
</comment>
<evidence type="ECO:0000256" key="7">
    <source>
        <dbReference type="SAM" id="Phobius"/>
    </source>
</evidence>
<evidence type="ECO:0000259" key="8">
    <source>
        <dbReference type="Pfam" id="PF02687"/>
    </source>
</evidence>
<proteinExistence type="inferred from homology"/>
<dbReference type="AlphaFoldDB" id="A0A6L6LAN1"/>
<keyword evidence="6 7" id="KW-0472">Membrane</keyword>
<dbReference type="GO" id="GO:0098797">
    <property type="term" value="C:plasma membrane protein complex"/>
    <property type="evidence" value="ECO:0007669"/>
    <property type="project" value="TreeGrafter"/>
</dbReference>
<dbReference type="Pfam" id="PF02687">
    <property type="entry name" value="FtsX"/>
    <property type="match status" value="1"/>
</dbReference>
<evidence type="ECO:0000313" key="10">
    <source>
        <dbReference type="Proteomes" id="UP000478483"/>
    </source>
</evidence>
<evidence type="ECO:0000313" key="9">
    <source>
        <dbReference type="EMBL" id="MTR87037.1"/>
    </source>
</evidence>
<reference evidence="9 10" key="1">
    <citation type="journal article" date="2019" name="Nat. Med.">
        <title>A library of human gut bacterial isolates paired with longitudinal multiomics data enables mechanistic microbiome research.</title>
        <authorList>
            <person name="Poyet M."/>
            <person name="Groussin M."/>
            <person name="Gibbons S.M."/>
            <person name="Avila-Pacheco J."/>
            <person name="Jiang X."/>
            <person name="Kearney S.M."/>
            <person name="Perrotta A.R."/>
            <person name="Berdy B."/>
            <person name="Zhao S."/>
            <person name="Lieberman T.D."/>
            <person name="Swanson P.K."/>
            <person name="Smith M."/>
            <person name="Roesemann S."/>
            <person name="Alexander J.E."/>
            <person name="Rich S.A."/>
            <person name="Livny J."/>
            <person name="Vlamakis H."/>
            <person name="Clish C."/>
            <person name="Bullock K."/>
            <person name="Deik A."/>
            <person name="Scott J."/>
            <person name="Pierce K.A."/>
            <person name="Xavier R.J."/>
            <person name="Alm E.J."/>
        </authorList>
    </citation>
    <scope>NUCLEOTIDE SEQUENCE [LARGE SCALE GENOMIC DNA]</scope>
    <source>
        <strain evidence="9 10">BIOML-A1</strain>
    </source>
</reference>
<accession>A0A6L6LAN1</accession>
<organism evidence="9 10">
    <name type="scientific">Roseburia intestinalis</name>
    <dbReference type="NCBI Taxonomy" id="166486"/>
    <lineage>
        <taxon>Bacteria</taxon>
        <taxon>Bacillati</taxon>
        <taxon>Bacillota</taxon>
        <taxon>Clostridia</taxon>
        <taxon>Lachnospirales</taxon>
        <taxon>Lachnospiraceae</taxon>
        <taxon>Roseburia</taxon>
    </lineage>
</organism>
<comment type="caution">
    <text evidence="9">The sequence shown here is derived from an EMBL/GenBank/DDBJ whole genome shotgun (WGS) entry which is preliminary data.</text>
</comment>
<keyword evidence="3" id="KW-1003">Cell membrane</keyword>
<protein>
    <submittedName>
        <fullName evidence="9">FtsX-like permease family protein</fullName>
    </submittedName>
</protein>
<dbReference type="InterPro" id="IPR051447">
    <property type="entry name" value="Lipoprotein-release_system"/>
</dbReference>
<comment type="subcellular location">
    <subcellularLocation>
        <location evidence="1">Cell membrane</location>
        <topology evidence="1">Multi-pass membrane protein</topology>
    </subcellularLocation>
</comment>
<gene>
    <name evidence="9" type="ORF">GMD50_18790</name>
</gene>
<feature type="transmembrane region" description="Helical" evidence="7">
    <location>
        <begin position="355"/>
        <end position="376"/>
    </location>
</feature>
<evidence type="ECO:0000256" key="6">
    <source>
        <dbReference type="ARBA" id="ARBA00023136"/>
    </source>
</evidence>
<evidence type="ECO:0000256" key="3">
    <source>
        <dbReference type="ARBA" id="ARBA00022475"/>
    </source>
</evidence>
<name>A0A6L6LAN1_9FIRM</name>
<feature type="transmembrane region" description="Helical" evidence="7">
    <location>
        <begin position="297"/>
        <end position="322"/>
    </location>
</feature>
<dbReference type="EMBL" id="WNAJ01000036">
    <property type="protein sequence ID" value="MTR87037.1"/>
    <property type="molecule type" value="Genomic_DNA"/>
</dbReference>
<dbReference type="PANTHER" id="PTHR30489">
    <property type="entry name" value="LIPOPROTEIN-RELEASING SYSTEM TRANSMEMBRANE PROTEIN LOLE"/>
    <property type="match status" value="1"/>
</dbReference>
<dbReference type="InterPro" id="IPR003838">
    <property type="entry name" value="ABC3_permease_C"/>
</dbReference>
<dbReference type="PANTHER" id="PTHR30489:SF0">
    <property type="entry name" value="LIPOPROTEIN-RELEASING SYSTEM TRANSMEMBRANE PROTEIN LOLE"/>
    <property type="match status" value="1"/>
</dbReference>
<keyword evidence="4 7" id="KW-0812">Transmembrane</keyword>
<dbReference type="GO" id="GO:0044874">
    <property type="term" value="P:lipoprotein localization to outer membrane"/>
    <property type="evidence" value="ECO:0007669"/>
    <property type="project" value="TreeGrafter"/>
</dbReference>
<evidence type="ECO:0000256" key="5">
    <source>
        <dbReference type="ARBA" id="ARBA00022989"/>
    </source>
</evidence>
<sequence length="437" mass="49105">MWQRRRLHLITEVECTSDQSVIRNQKPKIVWEEKMITLKLAVRTITMKFSRYVLLCIVFFVSTIALIFNFIGAHAIKNSMEGACIRIFTGNVMVKNVEYDYRLGLASSGDPKLVEHVADYIEAYEKEEGVTGCVARVRRGVQVTSEKTEYMNLIGVDTDREVKYSEFKVREGKVTMKSGEAIISKTCLDRMDLTIGDNVYINMVSAQGIPMRKEYEIVGVIDNTNMNFLRQDEIYIPYQDALDLLQMEDVATELLVYTKDKTPSDEQLTTFNKIAKDKDIKAYPWVEIGNEIIYASLGAYAAILFLAIACAVIICALVYNLTSMSIYSQIRMIGTMLALGMTHGKVLVKFICENLLVGLLSCGLSAVLAILGIQAMSSRQIPLGVAAEIFGNDYLTLHIDYRVIFLVALSVAFFSIISTLIAFCKIRSIQPIEAIIQ</sequence>
<evidence type="ECO:0000256" key="1">
    <source>
        <dbReference type="ARBA" id="ARBA00004651"/>
    </source>
</evidence>
<feature type="domain" description="ABC3 transporter permease C-terminal" evidence="8">
    <location>
        <begin position="305"/>
        <end position="431"/>
    </location>
</feature>
<evidence type="ECO:0000256" key="2">
    <source>
        <dbReference type="ARBA" id="ARBA00005236"/>
    </source>
</evidence>